<accession>A0A811R5D9</accession>
<evidence type="ECO:0000256" key="5">
    <source>
        <dbReference type="ARBA" id="ARBA00023242"/>
    </source>
</evidence>
<dbReference type="GO" id="GO:0003677">
    <property type="term" value="F:DNA binding"/>
    <property type="evidence" value="ECO:0007669"/>
    <property type="project" value="UniProtKB-KW"/>
</dbReference>
<keyword evidence="2" id="KW-0805">Transcription regulation</keyword>
<keyword evidence="3" id="KW-0238">DNA-binding</keyword>
<dbReference type="GO" id="GO:0003700">
    <property type="term" value="F:DNA-binding transcription factor activity"/>
    <property type="evidence" value="ECO:0007669"/>
    <property type="project" value="InterPro"/>
</dbReference>
<dbReference type="Gene3D" id="3.30.730.10">
    <property type="entry name" value="AP2/ERF domain"/>
    <property type="match status" value="1"/>
</dbReference>
<keyword evidence="7" id="KW-0472">Membrane</keyword>
<keyword evidence="5" id="KW-0539">Nucleus</keyword>
<dbReference type="EMBL" id="CAJGYO010000013">
    <property type="protein sequence ID" value="CAD6265244.1"/>
    <property type="molecule type" value="Genomic_DNA"/>
</dbReference>
<organism evidence="9 10">
    <name type="scientific">Miscanthus lutarioriparius</name>
    <dbReference type="NCBI Taxonomy" id="422564"/>
    <lineage>
        <taxon>Eukaryota</taxon>
        <taxon>Viridiplantae</taxon>
        <taxon>Streptophyta</taxon>
        <taxon>Embryophyta</taxon>
        <taxon>Tracheophyta</taxon>
        <taxon>Spermatophyta</taxon>
        <taxon>Magnoliopsida</taxon>
        <taxon>Liliopsida</taxon>
        <taxon>Poales</taxon>
        <taxon>Poaceae</taxon>
        <taxon>PACMAD clade</taxon>
        <taxon>Panicoideae</taxon>
        <taxon>Andropogonodae</taxon>
        <taxon>Andropogoneae</taxon>
        <taxon>Saccharinae</taxon>
        <taxon>Miscanthus</taxon>
    </lineage>
</organism>
<dbReference type="SUPFAM" id="SSF54171">
    <property type="entry name" value="DNA-binding domain"/>
    <property type="match status" value="1"/>
</dbReference>
<evidence type="ECO:0000313" key="9">
    <source>
        <dbReference type="EMBL" id="CAD6265244.1"/>
    </source>
</evidence>
<dbReference type="GO" id="GO:0009873">
    <property type="term" value="P:ethylene-activated signaling pathway"/>
    <property type="evidence" value="ECO:0007669"/>
    <property type="project" value="InterPro"/>
</dbReference>
<dbReference type="InterPro" id="IPR036955">
    <property type="entry name" value="AP2/ERF_dom_sf"/>
</dbReference>
<dbReference type="OrthoDB" id="681954at2759"/>
<evidence type="ECO:0000256" key="1">
    <source>
        <dbReference type="ARBA" id="ARBA00004123"/>
    </source>
</evidence>
<sequence>MCGGVILAELIPSATAGGKGRKRVPAAAAKDDDFEAAFREFDEDSDEEVVLVTERKAFAFGAAAGARRSRRPSQYHGVRRRPWGKWAAEVRDPVKGVRVWLGTFATAEAAARAYDDAARDLRGAGAKLNFPTPSSATARTSERRAAKAAPYVNLVDGDDVPDAAHAPSVKSEAETSDSVSDASGCSTLPDFSWQGMSATDDGATWPAAGFHVELGGPSKRAGTEPQEPEEEEMAPPPAASEESADMLLDAFMFGDQFSFFNGGAYESLDGLFGGDTSLSLGNEGVGLWSFDDTITRDLTIAFNRIGGVLEDAALRPFSLTVGRKSILHVFARQSAPDPAQVRIWVEATNRSCEERGGRGSRKHRGRVVVVKKKKKKKGAVSLAALLLLVLSGVSVASSVRRRRRCYRINKDGIKVPAGYGSKYETYVVSLRKPPNADAMDDGAWRRWYESFLPTSTDFMDDDGWHHLHKSFLTDSMDDEPRFFNCYMGHDDTCFLLVGLTGVEPLVVANKPGVLSK</sequence>
<dbReference type="PANTHER" id="PTHR31190">
    <property type="entry name" value="DNA-BINDING DOMAIN"/>
    <property type="match status" value="1"/>
</dbReference>
<keyword evidence="7" id="KW-0812">Transmembrane</keyword>
<feature type="transmembrane region" description="Helical" evidence="7">
    <location>
        <begin position="379"/>
        <end position="399"/>
    </location>
</feature>
<dbReference type="PRINTS" id="PR00367">
    <property type="entry name" value="ETHRSPELEMNT"/>
</dbReference>
<gene>
    <name evidence="9" type="ORF">NCGR_LOCUS48549</name>
</gene>
<feature type="domain" description="AP2/ERF" evidence="8">
    <location>
        <begin position="74"/>
        <end position="131"/>
    </location>
</feature>
<evidence type="ECO:0000256" key="6">
    <source>
        <dbReference type="SAM" id="MobiDB-lite"/>
    </source>
</evidence>
<evidence type="ECO:0000256" key="7">
    <source>
        <dbReference type="SAM" id="Phobius"/>
    </source>
</evidence>
<dbReference type="GO" id="GO:0005634">
    <property type="term" value="C:nucleus"/>
    <property type="evidence" value="ECO:0007669"/>
    <property type="project" value="UniProtKB-SubCell"/>
</dbReference>
<keyword evidence="7" id="KW-1133">Transmembrane helix</keyword>
<dbReference type="InterPro" id="IPR001471">
    <property type="entry name" value="AP2/ERF_dom"/>
</dbReference>
<dbReference type="SMART" id="SM00380">
    <property type="entry name" value="AP2"/>
    <property type="match status" value="1"/>
</dbReference>
<keyword evidence="4" id="KW-0804">Transcription</keyword>
<feature type="region of interest" description="Disordered" evidence="6">
    <location>
        <begin position="132"/>
        <end position="184"/>
    </location>
</feature>
<keyword evidence="10" id="KW-1185">Reference proteome</keyword>
<feature type="region of interest" description="Disordered" evidence="6">
    <location>
        <begin position="205"/>
        <end position="240"/>
    </location>
</feature>
<dbReference type="InterPro" id="IPR016177">
    <property type="entry name" value="DNA-bd_dom_sf"/>
</dbReference>
<dbReference type="FunFam" id="3.30.730.10:FF:000001">
    <property type="entry name" value="Ethylene-responsive transcription factor 2"/>
    <property type="match status" value="1"/>
</dbReference>
<dbReference type="PANTHER" id="PTHR31190:SF155">
    <property type="entry name" value="AP2_ERF DOMAIN-CONTAINING PROTEIN"/>
    <property type="match status" value="1"/>
</dbReference>
<evidence type="ECO:0000256" key="2">
    <source>
        <dbReference type="ARBA" id="ARBA00023015"/>
    </source>
</evidence>
<dbReference type="PROSITE" id="PS51032">
    <property type="entry name" value="AP2_ERF"/>
    <property type="match status" value="1"/>
</dbReference>
<evidence type="ECO:0000259" key="8">
    <source>
        <dbReference type="PROSITE" id="PS51032"/>
    </source>
</evidence>
<dbReference type="AlphaFoldDB" id="A0A811R5D9"/>
<evidence type="ECO:0000313" key="10">
    <source>
        <dbReference type="Proteomes" id="UP000604825"/>
    </source>
</evidence>
<dbReference type="CDD" id="cd00018">
    <property type="entry name" value="AP2"/>
    <property type="match status" value="1"/>
</dbReference>
<evidence type="ECO:0000256" key="4">
    <source>
        <dbReference type="ARBA" id="ARBA00023163"/>
    </source>
</evidence>
<dbReference type="InterPro" id="IPR044808">
    <property type="entry name" value="ERF_plant"/>
</dbReference>
<proteinExistence type="predicted"/>
<evidence type="ECO:0000256" key="3">
    <source>
        <dbReference type="ARBA" id="ARBA00023125"/>
    </source>
</evidence>
<comment type="subcellular location">
    <subcellularLocation>
        <location evidence="1">Nucleus</location>
    </subcellularLocation>
</comment>
<protein>
    <recommendedName>
        <fullName evidence="8">AP2/ERF domain-containing protein</fullName>
    </recommendedName>
</protein>
<comment type="caution">
    <text evidence="9">The sequence shown here is derived from an EMBL/GenBank/DDBJ whole genome shotgun (WGS) entry which is preliminary data.</text>
</comment>
<name>A0A811R5D9_9POAL</name>
<dbReference type="Proteomes" id="UP000604825">
    <property type="component" value="Unassembled WGS sequence"/>
</dbReference>
<reference evidence="9" key="1">
    <citation type="submission" date="2020-10" db="EMBL/GenBank/DDBJ databases">
        <authorList>
            <person name="Han B."/>
            <person name="Lu T."/>
            <person name="Zhao Q."/>
            <person name="Huang X."/>
            <person name="Zhao Y."/>
        </authorList>
    </citation>
    <scope>NUCLEOTIDE SEQUENCE</scope>
</reference>
<dbReference type="Pfam" id="PF00847">
    <property type="entry name" value="AP2"/>
    <property type="match status" value="1"/>
</dbReference>